<feature type="domain" description="PPE" evidence="2">
    <location>
        <begin position="2"/>
        <end position="165"/>
    </location>
</feature>
<dbReference type="PANTHER" id="PTHR46766">
    <property type="entry name" value="GLUTAMINE-RICH PROTEIN 2"/>
    <property type="match status" value="1"/>
</dbReference>
<dbReference type="Pfam" id="PF00823">
    <property type="entry name" value="PPE"/>
    <property type="match status" value="1"/>
</dbReference>
<dbReference type="InterPro" id="IPR022171">
    <property type="entry name" value="PPE_C"/>
</dbReference>
<proteinExistence type="inferred from homology"/>
<comment type="caution">
    <text evidence="4">The sequence shown here is derived from an EMBL/GenBank/DDBJ whole genome shotgun (WGS) entry which is preliminary data.</text>
</comment>
<dbReference type="Proteomes" id="UP000093592">
    <property type="component" value="Unassembled WGS sequence"/>
</dbReference>
<evidence type="ECO:0000259" key="2">
    <source>
        <dbReference type="Pfam" id="PF00823"/>
    </source>
</evidence>
<dbReference type="FunFam" id="1.20.1260.20:FF:000001">
    <property type="entry name" value="PPE family protein PPE41"/>
    <property type="match status" value="1"/>
</dbReference>
<accession>A0A1A2Z2X5</accession>
<dbReference type="OrthoDB" id="4752359at2"/>
<dbReference type="PANTHER" id="PTHR46766:SF1">
    <property type="entry name" value="GLUTAMINE-RICH PROTEIN 2"/>
    <property type="match status" value="1"/>
</dbReference>
<evidence type="ECO:0000313" key="4">
    <source>
        <dbReference type="EMBL" id="OBI43832.1"/>
    </source>
</evidence>
<sequence length="392" mass="38655">MDFGGLPPEINSARIYAGPGPESMLFAATAWDGLAAELQNAASSYYTVISRLTSGPWLGPASASIAGASTPYAAWITTIAAQAEHAASQARAAADAYDSVFAMTVPPGVVAANRAQLISLMATNFFGQNSGAIAAVEAQYGEMWAQDAAAMYGYAANSAAASKLTPFTSPPQTTNPVGVAQQGTAVAQATGTATTQQSSLSSLVSSIPNALQQLSSPASPTATSAEVTTPWGTLLGGGSTGLSGITEQWPSLLPGYLMVSATPLYALSSVLGMAQTLQGLTTAGAWEAAEGAVGALESAVPGVFAGVGQAAALGPLSVPQTWAAAVQTGTLTSVGTPVSGIGAGAPAAAPPSLLGGLPRGMPVGATATPGPKYGLVHTVMARPPSAGYGGVI</sequence>
<dbReference type="InterPro" id="IPR000030">
    <property type="entry name" value="PPE_dom"/>
</dbReference>
<reference evidence="5" key="1">
    <citation type="submission" date="2016-06" db="EMBL/GenBank/DDBJ databases">
        <authorList>
            <person name="Sutton G."/>
            <person name="Brinkac L."/>
            <person name="Sanka R."/>
            <person name="Adams M."/>
            <person name="Lau E."/>
            <person name="Sam S."/>
            <person name="Sreng N."/>
            <person name="Him V."/>
            <person name="Kerleguer A."/>
            <person name="Cheng S."/>
        </authorList>
    </citation>
    <scope>NUCLEOTIDE SEQUENCE [LARGE SCALE GENOMIC DNA]</scope>
    <source>
        <strain evidence="5">E861</strain>
    </source>
</reference>
<dbReference type="Gene3D" id="1.20.1260.20">
    <property type="entry name" value="PPE superfamily"/>
    <property type="match status" value="1"/>
</dbReference>
<gene>
    <name evidence="4" type="ORF">A5707_04225</name>
</gene>
<dbReference type="EMBL" id="LZKJ01000144">
    <property type="protein sequence ID" value="OBI43832.1"/>
    <property type="molecule type" value="Genomic_DNA"/>
</dbReference>
<dbReference type="SUPFAM" id="SSF140459">
    <property type="entry name" value="PE/PPE dimer-like"/>
    <property type="match status" value="1"/>
</dbReference>
<evidence type="ECO:0000313" key="5">
    <source>
        <dbReference type="Proteomes" id="UP000093592"/>
    </source>
</evidence>
<evidence type="ECO:0008006" key="6">
    <source>
        <dbReference type="Google" id="ProtNLM"/>
    </source>
</evidence>
<name>A0A1A2Z2X5_9MYCO</name>
<organism evidence="4 5">
    <name type="scientific">Mycobacterium kyorinense</name>
    <dbReference type="NCBI Taxonomy" id="487514"/>
    <lineage>
        <taxon>Bacteria</taxon>
        <taxon>Bacillati</taxon>
        <taxon>Actinomycetota</taxon>
        <taxon>Actinomycetes</taxon>
        <taxon>Mycobacteriales</taxon>
        <taxon>Mycobacteriaceae</taxon>
        <taxon>Mycobacterium</taxon>
    </lineage>
</organism>
<protein>
    <recommendedName>
        <fullName evidence="6">PPE family protein</fullName>
    </recommendedName>
</protein>
<dbReference type="RefSeq" id="WP_065015453.1">
    <property type="nucleotide sequence ID" value="NZ_LZKJ01000144.1"/>
</dbReference>
<dbReference type="InterPro" id="IPR038332">
    <property type="entry name" value="PPE_sf"/>
</dbReference>
<dbReference type="GO" id="GO:0052572">
    <property type="term" value="P:response to host immune response"/>
    <property type="evidence" value="ECO:0007669"/>
    <property type="project" value="TreeGrafter"/>
</dbReference>
<dbReference type="Pfam" id="PF12484">
    <property type="entry name" value="PPE-SVP"/>
    <property type="match status" value="1"/>
</dbReference>
<dbReference type="AlphaFoldDB" id="A0A1A2Z2X5"/>
<comment type="similarity">
    <text evidence="1">Belongs to the mycobacterial PPE family.</text>
</comment>
<evidence type="ECO:0000259" key="3">
    <source>
        <dbReference type="Pfam" id="PF12484"/>
    </source>
</evidence>
<evidence type="ECO:0000256" key="1">
    <source>
        <dbReference type="ARBA" id="ARBA00010652"/>
    </source>
</evidence>
<feature type="domain" description="PPE family C-terminal" evidence="3">
    <location>
        <begin position="305"/>
        <end position="383"/>
    </location>
</feature>